<reference evidence="3 4" key="1">
    <citation type="submission" date="2018-05" db="EMBL/GenBank/DDBJ databases">
        <title>Draft genome sequence of Scytalidium lignicola DSM 105466, a ubiquitous saprotrophic fungus.</title>
        <authorList>
            <person name="Buettner E."/>
            <person name="Gebauer A.M."/>
            <person name="Hofrichter M."/>
            <person name="Liers C."/>
            <person name="Kellner H."/>
        </authorList>
    </citation>
    <scope>NUCLEOTIDE SEQUENCE [LARGE SCALE GENOMIC DNA]</scope>
    <source>
        <strain evidence="3 4">DSM 105466</strain>
    </source>
</reference>
<keyword evidence="2" id="KW-0812">Transmembrane</keyword>
<dbReference type="SUPFAM" id="SSF53474">
    <property type="entry name" value="alpha/beta-Hydrolases"/>
    <property type="match status" value="1"/>
</dbReference>
<organism evidence="3 4">
    <name type="scientific">Scytalidium lignicola</name>
    <name type="common">Hyphomycete</name>
    <dbReference type="NCBI Taxonomy" id="5539"/>
    <lineage>
        <taxon>Eukaryota</taxon>
        <taxon>Fungi</taxon>
        <taxon>Dikarya</taxon>
        <taxon>Ascomycota</taxon>
        <taxon>Pezizomycotina</taxon>
        <taxon>Leotiomycetes</taxon>
        <taxon>Leotiomycetes incertae sedis</taxon>
        <taxon>Scytalidium</taxon>
    </lineage>
</organism>
<dbReference type="PANTHER" id="PTHR42044:SF2">
    <property type="entry name" value="DUF676 DOMAIN-CONTAINING PROTEIN"/>
    <property type="match status" value="1"/>
</dbReference>
<dbReference type="OrthoDB" id="202545at2759"/>
<feature type="transmembrane region" description="Helical" evidence="2">
    <location>
        <begin position="33"/>
        <end position="50"/>
    </location>
</feature>
<keyword evidence="2" id="KW-0472">Membrane</keyword>
<dbReference type="AlphaFoldDB" id="A0A3E2GWQ3"/>
<sequence length="561" mass="63042">MARTKFYGSQVGGNPVIPHSYTGSPLQLLRDDIRAAFSFMAFMPFIVWPLKPTRSGPFCELYPSTANLYDLFLHLILIIMQVPFILSIPFWIFFPVWSVLLGVTVFFVVYKSICKLLNGKAGYLESNPEYAKERDDEKWIFMNGVAVGHNWLQSNIDRLSLTFGRHVTGVHNSTDGIIFDVIQCLIQRNFNYATNDIRAGYKIVKETLYNPKLTKVVFILHSQGGIEGGMIIDWLLQEVPQDLLAKLEVYTFGNAANHFNNPHQTLLSEHASLTNPRSPSSTHTTTKVAYHDTHSHGHIKSPTSTPLTTTTAISKSTTLTTTGKTLRHIEHYAHTSDFVARWGVLHFTCNYSLASPAAPRFMGRVFERQERGHQFNQHYLDGMFPLKSAVSSEGKEHGIGGSGFSGADEDNEFMNTPVELGIDGDENCDRREGFESSYCAAHGSGLSKYEQDETIILRDMSPISPNSVMGNLRVQSFGRGVGADCMVSWDERWRVDDEKKVVKEIVKEITKETGNGHANGTVTREPKVYRVKDLSRLWLYRNGRSPMIDEVDIGIARMATL</sequence>
<feature type="compositionally biased region" description="Low complexity" evidence="1">
    <location>
        <begin position="300"/>
        <end position="312"/>
    </location>
</feature>
<evidence type="ECO:0000256" key="2">
    <source>
        <dbReference type="SAM" id="Phobius"/>
    </source>
</evidence>
<evidence type="ECO:0000313" key="4">
    <source>
        <dbReference type="Proteomes" id="UP000258309"/>
    </source>
</evidence>
<dbReference type="PANTHER" id="PTHR42044">
    <property type="entry name" value="DUF676 DOMAIN-CONTAINING PROTEIN-RELATED"/>
    <property type="match status" value="1"/>
</dbReference>
<gene>
    <name evidence="3" type="ORF">B7463_g11160</name>
</gene>
<dbReference type="EMBL" id="NCSJ02000355">
    <property type="protein sequence ID" value="RFU25183.1"/>
    <property type="molecule type" value="Genomic_DNA"/>
</dbReference>
<dbReference type="Proteomes" id="UP000258309">
    <property type="component" value="Unassembled WGS sequence"/>
</dbReference>
<protein>
    <recommendedName>
        <fullName evidence="5">DUF676 domain-containing protein</fullName>
    </recommendedName>
</protein>
<feature type="compositionally biased region" description="Polar residues" evidence="1">
    <location>
        <begin position="271"/>
        <end position="287"/>
    </location>
</feature>
<keyword evidence="4" id="KW-1185">Reference proteome</keyword>
<keyword evidence="2" id="KW-1133">Transmembrane helix</keyword>
<feature type="transmembrane region" description="Helical" evidence="2">
    <location>
        <begin position="62"/>
        <end position="82"/>
    </location>
</feature>
<evidence type="ECO:0000256" key="1">
    <source>
        <dbReference type="SAM" id="MobiDB-lite"/>
    </source>
</evidence>
<proteinExistence type="predicted"/>
<dbReference type="OMA" id="FMGRVFE"/>
<accession>A0A3E2GWQ3</accession>
<name>A0A3E2GWQ3_SCYLI</name>
<evidence type="ECO:0000313" key="3">
    <source>
        <dbReference type="EMBL" id="RFU25183.1"/>
    </source>
</evidence>
<dbReference type="STRING" id="5539.A0A3E2GWQ3"/>
<dbReference type="InterPro" id="IPR029058">
    <property type="entry name" value="AB_hydrolase_fold"/>
</dbReference>
<comment type="caution">
    <text evidence="3">The sequence shown here is derived from an EMBL/GenBank/DDBJ whole genome shotgun (WGS) entry which is preliminary data.</text>
</comment>
<feature type="region of interest" description="Disordered" evidence="1">
    <location>
        <begin position="271"/>
        <end position="312"/>
    </location>
</feature>
<feature type="non-terminal residue" evidence="3">
    <location>
        <position position="561"/>
    </location>
</feature>
<evidence type="ECO:0008006" key="5">
    <source>
        <dbReference type="Google" id="ProtNLM"/>
    </source>
</evidence>
<feature type="non-terminal residue" evidence="3">
    <location>
        <position position="1"/>
    </location>
</feature>